<evidence type="ECO:0000313" key="2">
    <source>
        <dbReference type="Proteomes" id="UP000199225"/>
    </source>
</evidence>
<organism evidence="1 2">
    <name type="scientific">Salimicrobium halophilum</name>
    <dbReference type="NCBI Taxonomy" id="86666"/>
    <lineage>
        <taxon>Bacteria</taxon>
        <taxon>Bacillati</taxon>
        <taxon>Bacillota</taxon>
        <taxon>Bacilli</taxon>
        <taxon>Bacillales</taxon>
        <taxon>Bacillaceae</taxon>
        <taxon>Salimicrobium</taxon>
    </lineage>
</organism>
<dbReference type="Proteomes" id="UP000199225">
    <property type="component" value="Unassembled WGS sequence"/>
</dbReference>
<protein>
    <submittedName>
        <fullName evidence="1">Uncharacterized protein</fullName>
    </submittedName>
</protein>
<dbReference type="EMBL" id="FNEV01000003">
    <property type="protein sequence ID" value="SDJ23018.1"/>
    <property type="molecule type" value="Genomic_DNA"/>
</dbReference>
<dbReference type="STRING" id="86666.SAMN04490247_1201"/>
<proteinExistence type="predicted"/>
<dbReference type="AlphaFoldDB" id="A0A1G8S1A6"/>
<reference evidence="2" key="1">
    <citation type="submission" date="2016-10" db="EMBL/GenBank/DDBJ databases">
        <authorList>
            <person name="Varghese N."/>
            <person name="Submissions S."/>
        </authorList>
    </citation>
    <scope>NUCLEOTIDE SEQUENCE [LARGE SCALE GENOMIC DNA]</scope>
    <source>
        <strain evidence="2">DSM 4771</strain>
    </source>
</reference>
<accession>A0A1G8S1A6</accession>
<keyword evidence="2" id="KW-1185">Reference proteome</keyword>
<dbReference type="OrthoDB" id="2691960at2"/>
<dbReference type="RefSeq" id="WP_093192964.1">
    <property type="nucleotide sequence ID" value="NZ_FNEV01000003.1"/>
</dbReference>
<evidence type="ECO:0000313" key="1">
    <source>
        <dbReference type="EMBL" id="SDJ23018.1"/>
    </source>
</evidence>
<gene>
    <name evidence="1" type="ORF">SAMN04490247_1201</name>
</gene>
<name>A0A1G8S1A6_9BACI</name>
<sequence>MAYTVKELNPIVKDVLGVAKALKIDREDFGKNREDLQLVVDEGEAEKRYSFQYNPGKDDYRIHKLPQNLSEEQILDSRVEGES</sequence>